<gene>
    <name evidence="9 10" type="primary">ybeY</name>
    <name evidence="10" type="ORF">CJF60_01165</name>
</gene>
<comment type="similarity">
    <text evidence="1 9">Belongs to the endoribonuclease YbeY family.</text>
</comment>
<feature type="binding site" evidence="9">
    <location>
        <position position="120"/>
    </location>
    <ligand>
        <name>Zn(2+)</name>
        <dbReference type="ChEBI" id="CHEBI:29105"/>
        <note>catalytic</note>
    </ligand>
</feature>
<keyword evidence="3 9" id="KW-0698">rRNA processing</keyword>
<evidence type="ECO:0000256" key="3">
    <source>
        <dbReference type="ARBA" id="ARBA00022552"/>
    </source>
</evidence>
<keyword evidence="8 9" id="KW-0862">Zinc</keyword>
<dbReference type="HAMAP" id="MF_00009">
    <property type="entry name" value="Endoribonucl_YbeY"/>
    <property type="match status" value="1"/>
</dbReference>
<keyword evidence="7 9" id="KW-0378">Hydrolase</keyword>
<evidence type="ECO:0000256" key="6">
    <source>
        <dbReference type="ARBA" id="ARBA00022759"/>
    </source>
</evidence>
<comment type="cofactor">
    <cofactor evidence="9">
        <name>Zn(2+)</name>
        <dbReference type="ChEBI" id="CHEBI:29105"/>
    </cofactor>
    <text evidence="9">Binds 1 zinc ion.</text>
</comment>
<dbReference type="PANTHER" id="PTHR46986:SF1">
    <property type="entry name" value="ENDORIBONUCLEASE YBEY, CHLOROPLASTIC"/>
    <property type="match status" value="1"/>
</dbReference>
<sequence length="150" mass="17907">MNDYINFLNETSTRFSYRKLFIELLKTTEKKLNSKLPFQVDVLITNAETVKELNKEYRNKDKTTDVLSFPFADQEFLSFLNYLPLGQIVFDMEKVKSQSIEYNHSLKREFSYLFVHALLHLNGYDHLEKDEEEIMNNLTEEILMVHKISR</sequence>
<evidence type="ECO:0000256" key="8">
    <source>
        <dbReference type="ARBA" id="ARBA00022833"/>
    </source>
</evidence>
<protein>
    <recommendedName>
        <fullName evidence="9">Endoribonuclease YbeY</fullName>
        <ecNumber evidence="9">3.1.-.-</ecNumber>
    </recommendedName>
</protein>
<dbReference type="Gene3D" id="3.40.390.30">
    <property type="entry name" value="Metalloproteases ('zincins'), catalytic domain"/>
    <property type="match status" value="1"/>
</dbReference>
<evidence type="ECO:0000256" key="4">
    <source>
        <dbReference type="ARBA" id="ARBA00022722"/>
    </source>
</evidence>
<keyword evidence="6 9" id="KW-0255">Endonuclease</keyword>
<accession>A0ABX4H5V4</accession>
<name>A0ABX4H5V4_9BACT</name>
<keyword evidence="2 9" id="KW-0690">Ribosome biogenesis</keyword>
<organism evidence="10 11">
    <name type="scientific">Mycoplasmopsis agassizii</name>
    <dbReference type="NCBI Taxonomy" id="33922"/>
    <lineage>
        <taxon>Bacteria</taxon>
        <taxon>Bacillati</taxon>
        <taxon>Mycoplasmatota</taxon>
        <taxon>Mycoplasmoidales</taxon>
        <taxon>Metamycoplasmataceae</taxon>
        <taxon>Mycoplasmopsis</taxon>
    </lineage>
</organism>
<keyword evidence="4 9" id="KW-0540">Nuclease</keyword>
<feature type="binding site" evidence="9">
    <location>
        <position position="116"/>
    </location>
    <ligand>
        <name>Zn(2+)</name>
        <dbReference type="ChEBI" id="CHEBI:29105"/>
        <note>catalytic</note>
    </ligand>
</feature>
<comment type="function">
    <text evidence="9">Single strand-specific metallo-endoribonuclease involved in late-stage 70S ribosome quality control and in maturation of the 3' terminus of the 16S rRNA.</text>
</comment>
<dbReference type="NCBIfam" id="TIGR00043">
    <property type="entry name" value="rRNA maturation RNase YbeY"/>
    <property type="match status" value="1"/>
</dbReference>
<dbReference type="InterPro" id="IPR023091">
    <property type="entry name" value="MetalPrtase_cat_dom_sf_prd"/>
</dbReference>
<dbReference type="Pfam" id="PF02130">
    <property type="entry name" value="YbeY"/>
    <property type="match status" value="1"/>
</dbReference>
<dbReference type="Proteomes" id="UP000217033">
    <property type="component" value="Unassembled WGS sequence"/>
</dbReference>
<dbReference type="PROSITE" id="PS01306">
    <property type="entry name" value="UPF0054"/>
    <property type="match status" value="1"/>
</dbReference>
<evidence type="ECO:0000256" key="9">
    <source>
        <dbReference type="HAMAP-Rule" id="MF_00009"/>
    </source>
</evidence>
<keyword evidence="9" id="KW-0963">Cytoplasm</keyword>
<comment type="caution">
    <text evidence="10">The sequence shown here is derived from an EMBL/GenBank/DDBJ whole genome shotgun (WGS) entry which is preliminary data.</text>
</comment>
<comment type="subcellular location">
    <subcellularLocation>
        <location evidence="9">Cytoplasm</location>
    </subcellularLocation>
</comment>
<keyword evidence="11" id="KW-1185">Reference proteome</keyword>
<keyword evidence="5 9" id="KW-0479">Metal-binding</keyword>
<dbReference type="PANTHER" id="PTHR46986">
    <property type="entry name" value="ENDORIBONUCLEASE YBEY, CHLOROPLASTIC"/>
    <property type="match status" value="1"/>
</dbReference>
<dbReference type="InterPro" id="IPR002036">
    <property type="entry name" value="YbeY"/>
</dbReference>
<dbReference type="EMBL" id="NQMN01000001">
    <property type="protein sequence ID" value="PAF55282.1"/>
    <property type="molecule type" value="Genomic_DNA"/>
</dbReference>
<evidence type="ECO:0000313" key="11">
    <source>
        <dbReference type="Proteomes" id="UP000217033"/>
    </source>
</evidence>
<reference evidence="10" key="1">
    <citation type="submission" date="2017-08" db="EMBL/GenBank/DDBJ databases">
        <authorList>
            <person name="Alvarez-Ponce D."/>
            <person name="Weitzman C.L."/>
            <person name="Tillett R.L."/>
            <person name="Sandmeier F.C."/>
            <person name="Tracy C.R."/>
        </authorList>
    </citation>
    <scope>NUCLEOTIDE SEQUENCE [LARGE SCALE GENOMIC DNA]</scope>
    <source>
        <strain evidence="10">PS6</strain>
    </source>
</reference>
<dbReference type="SUPFAM" id="SSF55486">
    <property type="entry name" value="Metalloproteases ('zincins'), catalytic domain"/>
    <property type="match status" value="1"/>
</dbReference>
<evidence type="ECO:0000256" key="7">
    <source>
        <dbReference type="ARBA" id="ARBA00022801"/>
    </source>
</evidence>
<evidence type="ECO:0000256" key="1">
    <source>
        <dbReference type="ARBA" id="ARBA00010875"/>
    </source>
</evidence>
<proteinExistence type="inferred from homology"/>
<evidence type="ECO:0000313" key="10">
    <source>
        <dbReference type="EMBL" id="PAF55282.1"/>
    </source>
</evidence>
<dbReference type="InterPro" id="IPR020549">
    <property type="entry name" value="YbeY_CS"/>
</dbReference>
<evidence type="ECO:0000256" key="5">
    <source>
        <dbReference type="ARBA" id="ARBA00022723"/>
    </source>
</evidence>
<evidence type="ECO:0000256" key="2">
    <source>
        <dbReference type="ARBA" id="ARBA00022517"/>
    </source>
</evidence>
<feature type="binding site" evidence="9">
    <location>
        <position position="126"/>
    </location>
    <ligand>
        <name>Zn(2+)</name>
        <dbReference type="ChEBI" id="CHEBI:29105"/>
        <note>catalytic</note>
    </ligand>
</feature>
<dbReference type="EC" id="3.1.-.-" evidence="9"/>
<dbReference type="RefSeq" id="WP_084231844.1">
    <property type="nucleotide sequence ID" value="NZ_FWXE01000001.1"/>
</dbReference>